<organism evidence="2">
    <name type="scientific">uncultured Coleofasciculus sp</name>
    <dbReference type="NCBI Taxonomy" id="1267456"/>
    <lineage>
        <taxon>Bacteria</taxon>
        <taxon>Bacillati</taxon>
        <taxon>Cyanobacteriota</taxon>
        <taxon>Cyanophyceae</taxon>
        <taxon>Coleofasciculales</taxon>
        <taxon>Coleofasciculaceae</taxon>
        <taxon>Coleofasciculus</taxon>
        <taxon>environmental samples</taxon>
    </lineage>
</organism>
<dbReference type="Pfam" id="PF13586">
    <property type="entry name" value="DDE_Tnp_1_2"/>
    <property type="match status" value="1"/>
</dbReference>
<evidence type="ECO:0000313" key="2">
    <source>
        <dbReference type="EMBL" id="CAA9223497.1"/>
    </source>
</evidence>
<sequence>MGILNQARVKTEKIIDTLYDPMKGKLEKKPKTYRNLARKDYLKVAKKRRPSRKERIKAIKKQLQYIKRNLSHIDQLIQTGAALEVLSISQYKSLVVVAEVYRQQQWMYENKAQRIDDRIVSLSQPHIRPIVRGKAGTPVEFGAKLSASVRDGYVFLDRISWENFNEAGDLKTQIEAFKHHTGVYPESVHVDRIYRNRENRTFCKERGIRMSGPPLLLTPS</sequence>
<protein>
    <recommendedName>
        <fullName evidence="1">Transposase DDE domain-containing protein</fullName>
    </recommendedName>
</protein>
<dbReference type="EMBL" id="CADCTM010000097">
    <property type="protein sequence ID" value="CAA9223497.1"/>
    <property type="molecule type" value="Genomic_DNA"/>
</dbReference>
<dbReference type="AlphaFoldDB" id="A0A6J4HH75"/>
<feature type="domain" description="Transposase DDE" evidence="1">
    <location>
        <begin position="188"/>
        <end position="215"/>
    </location>
</feature>
<accession>A0A6J4HH75</accession>
<dbReference type="InterPro" id="IPR025668">
    <property type="entry name" value="Tnp_DDE_dom"/>
</dbReference>
<name>A0A6J4HH75_9CYAN</name>
<proteinExistence type="predicted"/>
<evidence type="ECO:0000259" key="1">
    <source>
        <dbReference type="Pfam" id="PF13586"/>
    </source>
</evidence>
<reference evidence="2" key="1">
    <citation type="submission" date="2020-02" db="EMBL/GenBank/DDBJ databases">
        <authorList>
            <person name="Meier V. D."/>
        </authorList>
    </citation>
    <scope>NUCLEOTIDE SEQUENCE</scope>
    <source>
        <strain evidence="2">AVDCRST_MAG92</strain>
    </source>
</reference>
<gene>
    <name evidence="2" type="ORF">AVDCRST_MAG92-703</name>
</gene>